<reference evidence="11" key="1">
    <citation type="submission" date="2022-11" db="UniProtKB">
        <authorList>
            <consortium name="WormBaseParasite"/>
        </authorList>
    </citation>
    <scope>IDENTIFICATION</scope>
</reference>
<dbReference type="Gene3D" id="3.40.190.80">
    <property type="match status" value="1"/>
</dbReference>
<evidence type="ECO:0000313" key="11">
    <source>
        <dbReference type="WBParaSite" id="jg13862"/>
    </source>
</evidence>
<evidence type="ECO:0000256" key="8">
    <source>
        <dbReference type="PIRSR" id="PIRSR600760-2"/>
    </source>
</evidence>
<comment type="cofactor">
    <cofactor evidence="2 8 9">
        <name>Mg(2+)</name>
        <dbReference type="ChEBI" id="CHEBI:18420"/>
    </cofactor>
</comment>
<keyword evidence="6 9" id="KW-0378">Hydrolase</keyword>
<evidence type="ECO:0000256" key="1">
    <source>
        <dbReference type="ARBA" id="ARBA00001033"/>
    </source>
</evidence>
<comment type="similarity">
    <text evidence="4 9">Belongs to the inositol monophosphatase superfamily.</text>
</comment>
<evidence type="ECO:0000256" key="7">
    <source>
        <dbReference type="ARBA" id="ARBA00022842"/>
    </source>
</evidence>
<accession>A0A915CYA2</accession>
<feature type="binding site" evidence="8">
    <location>
        <position position="69"/>
    </location>
    <ligand>
        <name>Mg(2+)</name>
        <dbReference type="ChEBI" id="CHEBI:18420"/>
        <label>1</label>
        <note>catalytic</note>
    </ligand>
</feature>
<feature type="binding site" evidence="8">
    <location>
        <position position="89"/>
    </location>
    <ligand>
        <name>Mg(2+)</name>
        <dbReference type="ChEBI" id="CHEBI:18420"/>
        <label>1</label>
        <note>catalytic</note>
    </ligand>
</feature>
<sequence>MAEEKYLKVALELVNQAGKLVRHAFTQPSSSITFKSSATDFVTATDKAVEELLIGGLSAQFPNHKFIGEESTSSEKRLEFTDQPTWIIDPIDGTTNFVHRIPLIAISVGLAINRKLQAGIIYNPITHELYTAQTGRGAFKNGFPIYASKVEAINKAVVSTSCNCVGIPVADKHIDWLEKGLSNLKKTTLAGAHGHSSLGSAAVIMGRVAEGCLDAYVEYGLRCWDMAAGVVIVREAGGFVTSPLGDEFNILGRNVLCSGTEKLGKELSGMLTHTHFELE</sequence>
<dbReference type="InterPro" id="IPR000760">
    <property type="entry name" value="Inositol_monophosphatase-like"/>
</dbReference>
<dbReference type="WBParaSite" id="jg13862">
    <property type="protein sequence ID" value="jg13862"/>
    <property type="gene ID" value="jg13862"/>
</dbReference>
<keyword evidence="10" id="KW-1185">Reference proteome</keyword>
<dbReference type="GO" id="GO:0007165">
    <property type="term" value="P:signal transduction"/>
    <property type="evidence" value="ECO:0007669"/>
    <property type="project" value="TreeGrafter"/>
</dbReference>
<dbReference type="PANTHER" id="PTHR20854">
    <property type="entry name" value="INOSITOL MONOPHOSPHATASE"/>
    <property type="match status" value="1"/>
</dbReference>
<dbReference type="FunFam" id="3.30.540.10:FF:000004">
    <property type="entry name" value="Inositol-1-monophosphatase"/>
    <property type="match status" value="1"/>
</dbReference>
<protein>
    <recommendedName>
        <fullName evidence="9">Inositol-1-monophosphatase</fullName>
        <ecNumber evidence="9">3.1.3.25</ecNumber>
    </recommendedName>
</protein>
<dbReference type="GO" id="GO:0006020">
    <property type="term" value="P:inositol metabolic process"/>
    <property type="evidence" value="ECO:0007669"/>
    <property type="project" value="TreeGrafter"/>
</dbReference>
<dbReference type="CDD" id="cd01639">
    <property type="entry name" value="IMPase"/>
    <property type="match status" value="1"/>
</dbReference>
<evidence type="ECO:0000256" key="6">
    <source>
        <dbReference type="ARBA" id="ARBA00022801"/>
    </source>
</evidence>
<evidence type="ECO:0000256" key="4">
    <source>
        <dbReference type="ARBA" id="ARBA00009759"/>
    </source>
</evidence>
<feature type="binding site" evidence="8">
    <location>
        <position position="91"/>
    </location>
    <ligand>
        <name>Mg(2+)</name>
        <dbReference type="ChEBI" id="CHEBI:18420"/>
        <label>1</label>
        <note>catalytic</note>
    </ligand>
</feature>
<name>A0A915CYA2_9BILA</name>
<evidence type="ECO:0000256" key="2">
    <source>
        <dbReference type="ARBA" id="ARBA00001946"/>
    </source>
</evidence>
<dbReference type="Gene3D" id="3.30.540.10">
    <property type="entry name" value="Fructose-1,6-Bisphosphatase, subunit A, domain 1"/>
    <property type="match status" value="1"/>
</dbReference>
<dbReference type="InterPro" id="IPR020550">
    <property type="entry name" value="Inositol_monophosphatase_CS"/>
</dbReference>
<evidence type="ECO:0000256" key="3">
    <source>
        <dbReference type="ARBA" id="ARBA00005152"/>
    </source>
</evidence>
<comment type="catalytic activity">
    <reaction evidence="1 9">
        <text>a myo-inositol phosphate + H2O = myo-inositol + phosphate</text>
        <dbReference type="Rhea" id="RHEA:24056"/>
        <dbReference type="ChEBI" id="CHEBI:15377"/>
        <dbReference type="ChEBI" id="CHEBI:17268"/>
        <dbReference type="ChEBI" id="CHEBI:43474"/>
        <dbReference type="ChEBI" id="CHEBI:84139"/>
        <dbReference type="EC" id="3.1.3.25"/>
    </reaction>
</comment>
<dbReference type="GO" id="GO:0046872">
    <property type="term" value="F:metal ion binding"/>
    <property type="evidence" value="ECO:0007669"/>
    <property type="project" value="UniProtKB-KW"/>
</dbReference>
<dbReference type="GO" id="GO:0046854">
    <property type="term" value="P:phosphatidylinositol phosphate biosynthetic process"/>
    <property type="evidence" value="ECO:0007669"/>
    <property type="project" value="InterPro"/>
</dbReference>
<dbReference type="AlphaFoldDB" id="A0A915CYA2"/>
<comment type="pathway">
    <text evidence="3 9">Polyol metabolism; myo-inositol biosynthesis; myo-inositol from D-glucose 6-phosphate: step 2/2.</text>
</comment>
<dbReference type="GO" id="GO:0008934">
    <property type="term" value="F:inositol monophosphate 1-phosphatase activity"/>
    <property type="evidence" value="ECO:0007669"/>
    <property type="project" value="InterPro"/>
</dbReference>
<evidence type="ECO:0000256" key="5">
    <source>
        <dbReference type="ARBA" id="ARBA00022723"/>
    </source>
</evidence>
<evidence type="ECO:0000256" key="9">
    <source>
        <dbReference type="RuleBase" id="RU364068"/>
    </source>
</evidence>
<dbReference type="Proteomes" id="UP000887574">
    <property type="component" value="Unplaced"/>
</dbReference>
<dbReference type="PRINTS" id="PR00377">
    <property type="entry name" value="IMPHPHTASES"/>
</dbReference>
<dbReference type="Pfam" id="PF00459">
    <property type="entry name" value="Inositol_P"/>
    <property type="match status" value="1"/>
</dbReference>
<feature type="binding site" evidence="8">
    <location>
        <position position="225"/>
    </location>
    <ligand>
        <name>Mg(2+)</name>
        <dbReference type="ChEBI" id="CHEBI:18420"/>
        <label>1</label>
        <note>catalytic</note>
    </ligand>
</feature>
<proteinExistence type="inferred from homology"/>
<dbReference type="EC" id="3.1.3.25" evidence="9"/>
<keyword evidence="7 8" id="KW-0460">Magnesium</keyword>
<dbReference type="InterPro" id="IPR020552">
    <property type="entry name" value="Inositol_monoPase_Li-sen"/>
</dbReference>
<feature type="binding site" evidence="8">
    <location>
        <position position="92"/>
    </location>
    <ligand>
        <name>Mg(2+)</name>
        <dbReference type="ChEBI" id="CHEBI:18420"/>
        <label>1</label>
        <note>catalytic</note>
    </ligand>
</feature>
<evidence type="ECO:0000313" key="10">
    <source>
        <dbReference type="Proteomes" id="UP000887574"/>
    </source>
</evidence>
<dbReference type="InterPro" id="IPR020583">
    <property type="entry name" value="Inositol_monoP_metal-BS"/>
</dbReference>
<dbReference type="SUPFAM" id="SSF56655">
    <property type="entry name" value="Carbohydrate phosphatase"/>
    <property type="match status" value="1"/>
</dbReference>
<dbReference type="PANTHER" id="PTHR20854:SF4">
    <property type="entry name" value="INOSITOL-1-MONOPHOSPHATASE-RELATED"/>
    <property type="match status" value="1"/>
</dbReference>
<dbReference type="PROSITE" id="PS00630">
    <property type="entry name" value="IMP_2"/>
    <property type="match status" value="1"/>
</dbReference>
<dbReference type="PRINTS" id="PR00378">
    <property type="entry name" value="LIIMPHPHTASE"/>
</dbReference>
<dbReference type="PROSITE" id="PS00629">
    <property type="entry name" value="IMP_1"/>
    <property type="match status" value="1"/>
</dbReference>
<keyword evidence="5 8" id="KW-0479">Metal-binding</keyword>
<organism evidence="10 11">
    <name type="scientific">Ditylenchus dipsaci</name>
    <dbReference type="NCBI Taxonomy" id="166011"/>
    <lineage>
        <taxon>Eukaryota</taxon>
        <taxon>Metazoa</taxon>
        <taxon>Ecdysozoa</taxon>
        <taxon>Nematoda</taxon>
        <taxon>Chromadorea</taxon>
        <taxon>Rhabditida</taxon>
        <taxon>Tylenchina</taxon>
        <taxon>Tylenchomorpha</taxon>
        <taxon>Sphaerularioidea</taxon>
        <taxon>Anguinidae</taxon>
        <taxon>Anguininae</taxon>
        <taxon>Ditylenchus</taxon>
    </lineage>
</organism>
<dbReference type="InterPro" id="IPR033942">
    <property type="entry name" value="IMPase"/>
</dbReference>